<keyword evidence="2" id="KW-1185">Reference proteome</keyword>
<evidence type="ECO:0000313" key="2">
    <source>
        <dbReference type="Proteomes" id="UP000551616"/>
    </source>
</evidence>
<sequence>MRVAEGRKARVRQLTRRRGVFVRMTKMRKRRGPEQTIKALQDGEAILVASKSLAEACQPLSISEATWMRWKKEVGGMKHNQEMASAKCDTAQIFRHTRQKLKISRDYHYFVSS</sequence>
<evidence type="ECO:0008006" key="3">
    <source>
        <dbReference type="Google" id="ProtNLM"/>
    </source>
</evidence>
<name>A0A7V8VA87_9BACT</name>
<dbReference type="Proteomes" id="UP000551616">
    <property type="component" value="Unassembled WGS sequence"/>
</dbReference>
<organism evidence="1 2">
    <name type="scientific">Bremerella alba</name>
    <dbReference type="NCBI Taxonomy" id="980252"/>
    <lineage>
        <taxon>Bacteria</taxon>
        <taxon>Pseudomonadati</taxon>
        <taxon>Planctomycetota</taxon>
        <taxon>Planctomycetia</taxon>
        <taxon>Pirellulales</taxon>
        <taxon>Pirellulaceae</taxon>
        <taxon>Bremerella</taxon>
    </lineage>
</organism>
<accession>A0A7V8VA87</accession>
<proteinExistence type="predicted"/>
<evidence type="ECO:0000313" key="1">
    <source>
        <dbReference type="EMBL" id="MBA2117823.1"/>
    </source>
</evidence>
<dbReference type="EMBL" id="JABRWO010000021">
    <property type="protein sequence ID" value="MBA2117823.1"/>
    <property type="molecule type" value="Genomic_DNA"/>
</dbReference>
<comment type="caution">
    <text evidence="1">The sequence shown here is derived from an EMBL/GenBank/DDBJ whole genome shotgun (WGS) entry which is preliminary data.</text>
</comment>
<protein>
    <recommendedName>
        <fullName evidence="3">Transposase</fullName>
    </recommendedName>
</protein>
<dbReference type="AlphaFoldDB" id="A0A7V8VA87"/>
<gene>
    <name evidence="1" type="ORF">HOV93_50290</name>
</gene>
<reference evidence="1 2" key="1">
    <citation type="submission" date="2020-05" db="EMBL/GenBank/DDBJ databases">
        <title>Bremerella alba sp. nov., a novel planctomycete isolated from the surface of the macroalga Fucus spiralis.</title>
        <authorList>
            <person name="Godinho O."/>
            <person name="Botelho R."/>
            <person name="Albuquerque L."/>
            <person name="Wiegand S."/>
            <person name="Da Costa M.S."/>
            <person name="Lobo-Da-Cunha A."/>
            <person name="Jogler C."/>
            <person name="Lage O.M."/>
        </authorList>
    </citation>
    <scope>NUCLEOTIDE SEQUENCE [LARGE SCALE GENOMIC DNA]</scope>
    <source>
        <strain evidence="1 2">FF15</strain>
    </source>
</reference>